<evidence type="ECO:0000313" key="4">
    <source>
        <dbReference type="Proteomes" id="UP000467379"/>
    </source>
</evidence>
<dbReference type="Proteomes" id="UP000467379">
    <property type="component" value="Plasmid pJCM12687"/>
</dbReference>
<evidence type="ECO:0000313" key="3">
    <source>
        <dbReference type="Proteomes" id="UP000192441"/>
    </source>
</evidence>
<keyword evidence="1" id="KW-0614">Plasmid</keyword>
<reference evidence="2 3" key="1">
    <citation type="submission" date="2016-12" db="EMBL/GenBank/DDBJ databases">
        <title>The new phylogeny of genus Mycobacterium.</title>
        <authorList>
            <person name="Tortoli E."/>
            <person name="Trovato A."/>
            <person name="Cirillo D.M."/>
        </authorList>
    </citation>
    <scope>NUCLEOTIDE SEQUENCE [LARGE SCALE GENOMIC DNA]</scope>
    <source>
        <strain evidence="2 3">DSM 44624</strain>
    </source>
</reference>
<dbReference type="EMBL" id="AP022607">
    <property type="protein sequence ID" value="BBZ15174.1"/>
    <property type="molecule type" value="Genomic_DNA"/>
</dbReference>
<dbReference type="AlphaFoldDB" id="A0A7I7WCH9"/>
<proteinExistence type="predicted"/>
<sequence length="72" mass="7878">MTATMAIEFLFTAATQAPDRLIIANTLTRVALAGSPRWQEHATQVRGRSAALRRSIVPRRRSMMHGTALAAC</sequence>
<gene>
    <name evidence="2" type="ORF">BST20_17895</name>
    <name evidence="1" type="ORF">MBRA_53690</name>
</gene>
<dbReference type="RefSeq" id="WP_083132734.1">
    <property type="nucleotide sequence ID" value="NZ_AP022607.1"/>
</dbReference>
<geneLocation type="plasmid" evidence="1 4">
    <name>pJCM12687</name>
</geneLocation>
<evidence type="ECO:0000313" key="2">
    <source>
        <dbReference type="EMBL" id="ORA35463.1"/>
    </source>
</evidence>
<dbReference type="Proteomes" id="UP000192441">
    <property type="component" value="Unassembled WGS sequence"/>
</dbReference>
<name>A0A7I7WCH9_9MYCO</name>
<reference evidence="1" key="3">
    <citation type="submission" date="2020-02" db="EMBL/GenBank/DDBJ databases">
        <authorList>
            <person name="Matsumoto Y."/>
            <person name="Kinjo T."/>
            <person name="Motooka D."/>
            <person name="Nabeya D."/>
            <person name="Jung N."/>
            <person name="Uechi K."/>
            <person name="Horii T."/>
            <person name="Iida T."/>
            <person name="Fujita J."/>
            <person name="Nakamura S."/>
        </authorList>
    </citation>
    <scope>NUCLEOTIDE SEQUENCE</scope>
    <source>
        <strain evidence="1">JCM 12687</strain>
        <plasmid evidence="1">pJCM12687</plasmid>
    </source>
</reference>
<reference evidence="1 4" key="2">
    <citation type="journal article" date="2019" name="Emerg. Microbes Infect.">
        <title>Comprehensive subspecies identification of 175 nontuberculous mycobacteria species based on 7547 genomic profiles.</title>
        <authorList>
            <person name="Matsumoto Y."/>
            <person name="Kinjo T."/>
            <person name="Motooka D."/>
            <person name="Nabeya D."/>
            <person name="Jung N."/>
            <person name="Uechi K."/>
            <person name="Horii T."/>
            <person name="Iida T."/>
            <person name="Fujita J."/>
            <person name="Nakamura S."/>
        </authorList>
    </citation>
    <scope>NUCLEOTIDE SEQUENCE [LARGE SCALE GENOMIC DNA]</scope>
    <source>
        <strain evidence="1 4">JCM 12687</strain>
        <plasmid evidence="1">pJCM12687</plasmid>
    </source>
</reference>
<evidence type="ECO:0000313" key="1">
    <source>
        <dbReference type="EMBL" id="BBZ15174.1"/>
    </source>
</evidence>
<protein>
    <submittedName>
        <fullName evidence="2">Uncharacterized protein</fullName>
    </submittedName>
</protein>
<organism evidence="2 3">
    <name type="scientific">Mycobacterium branderi</name>
    <dbReference type="NCBI Taxonomy" id="43348"/>
    <lineage>
        <taxon>Bacteria</taxon>
        <taxon>Bacillati</taxon>
        <taxon>Actinomycetota</taxon>
        <taxon>Actinomycetes</taxon>
        <taxon>Mycobacteriales</taxon>
        <taxon>Mycobacteriaceae</taxon>
        <taxon>Mycobacterium</taxon>
    </lineage>
</organism>
<dbReference type="EMBL" id="MVHM01000012">
    <property type="protein sequence ID" value="ORA35463.1"/>
    <property type="molecule type" value="Genomic_DNA"/>
</dbReference>
<keyword evidence="4" id="KW-1185">Reference proteome</keyword>
<accession>A0A7I7WCH9</accession>